<dbReference type="PANTHER" id="PTHR43147">
    <property type="entry name" value="PROTEIN TAS"/>
    <property type="match status" value="1"/>
</dbReference>
<dbReference type="SUPFAM" id="SSF81653">
    <property type="entry name" value="Calcium ATPase, transduction domain A"/>
    <property type="match status" value="1"/>
</dbReference>
<dbReference type="PANTHER" id="PTHR43147:SF5">
    <property type="entry name" value="OXIDOREDUCTASE"/>
    <property type="match status" value="1"/>
</dbReference>
<dbReference type="EMBL" id="HBEV01002797">
    <property type="protein sequence ID" value="CAD8579389.1"/>
    <property type="molecule type" value="Transcribed_RNA"/>
</dbReference>
<protein>
    <recommendedName>
        <fullName evidence="3">HMA domain-containing protein</fullName>
    </recommendedName>
</protein>
<feature type="domain" description="HMA" evidence="3">
    <location>
        <begin position="114"/>
        <end position="182"/>
    </location>
</feature>
<dbReference type="Pfam" id="PF00248">
    <property type="entry name" value="Aldo_ket_red"/>
    <property type="match status" value="1"/>
</dbReference>
<dbReference type="InterPro" id="IPR006121">
    <property type="entry name" value="HMA_dom"/>
</dbReference>
<sequence length="713" mass="75794">MTGCCYRVSTLRRLSTTSALVRSAGTRSRRAAQAIIPMISRRAESPRPAATRPGATGAMPTGMVGWRGKHWGRVGGAGTYSRQLWSPPRASGATLAEEGVSSAVNRQEEENEGSTILFTVEGMRCGGCSAAVQKVLVATPGVSRAAVNLVTETAAVELAAGASESTIAEFTKAVGDKGFTMSPRPVGRAAEEAAIKAEARRAEEMERTKWDLYKAWGLTGLCLVTHTTHHLHHFGLHEYAHGELLTALGQPWVGGAIAVLALAGPGAGIMREGFKALANGAPNMNSLVGVGASAAFALSIAGALAPPVIGDYGVPVNNDFFEEPVLLLAFILLGRALESRARARAASDLRSLSTLLPLDARLVVADKLPEVGDDSNPMTVSVDRLALRPGDLVRVLPGEIMPVDGEVVSGAAAVDDFASFVAAGIDTFDTGPEACGYGPSELVIGEALKRETLRRDDVKIFTKLCCVGREQGNMTKDWVTQKLDLPMRRLGVKSLDLVQMYWNDYGQKGYVDAALFLTDAKAAGKIGAVGLTNFDTERMAQMVDAGAEISSNQIQFSLLDRRPRLKMIGYCEKTGISLLPYGVVAGGLLSDNFLGVDGSDVALDTSSKRKYASVVGYAGGYKWFQTLLETLRSVGDKHGGQSVANVAARWVLDSNDVTPAIILGARNAAHVDDHRRMFTFELDAEDKAKIEAVLARGKAPSADCYTWERGGPW</sequence>
<name>A0A7S0KHG8_MICPS</name>
<organism evidence="4">
    <name type="scientific">Micromonas pusilla</name>
    <name type="common">Picoplanktonic green alga</name>
    <name type="synonym">Chromulina pusilla</name>
    <dbReference type="NCBI Taxonomy" id="38833"/>
    <lineage>
        <taxon>Eukaryota</taxon>
        <taxon>Viridiplantae</taxon>
        <taxon>Chlorophyta</taxon>
        <taxon>Mamiellophyceae</taxon>
        <taxon>Mamiellales</taxon>
        <taxon>Mamiellaceae</taxon>
        <taxon>Micromonas</taxon>
    </lineage>
</organism>
<dbReference type="CDD" id="cd19101">
    <property type="entry name" value="AKR_unchar"/>
    <property type="match status" value="1"/>
</dbReference>
<proteinExistence type="predicted"/>
<dbReference type="PROSITE" id="PS50846">
    <property type="entry name" value="HMA_2"/>
    <property type="match status" value="1"/>
</dbReference>
<dbReference type="InterPro" id="IPR017969">
    <property type="entry name" value="Heavy-metal-associated_CS"/>
</dbReference>
<dbReference type="InterPro" id="IPR008250">
    <property type="entry name" value="ATPase_P-typ_transduc_dom_A_sf"/>
</dbReference>
<evidence type="ECO:0000313" key="4">
    <source>
        <dbReference type="EMBL" id="CAD8579389.1"/>
    </source>
</evidence>
<gene>
    <name evidence="4" type="ORF">MSP1404_LOCUS2145</name>
</gene>
<dbReference type="CDD" id="cd00371">
    <property type="entry name" value="HMA"/>
    <property type="match status" value="1"/>
</dbReference>
<reference evidence="4" key="1">
    <citation type="submission" date="2021-01" db="EMBL/GenBank/DDBJ databases">
        <authorList>
            <person name="Corre E."/>
            <person name="Pelletier E."/>
            <person name="Niang G."/>
            <person name="Scheremetjew M."/>
            <person name="Finn R."/>
            <person name="Kale V."/>
            <person name="Holt S."/>
            <person name="Cochrane G."/>
            <person name="Meng A."/>
            <person name="Brown T."/>
            <person name="Cohen L."/>
        </authorList>
    </citation>
    <scope>NUCLEOTIDE SEQUENCE</scope>
    <source>
        <strain evidence="4">CCMP494</strain>
    </source>
</reference>
<accession>A0A7S0KHG8</accession>
<evidence type="ECO:0000256" key="1">
    <source>
        <dbReference type="ARBA" id="ARBA00022723"/>
    </source>
</evidence>
<dbReference type="GO" id="GO:0046872">
    <property type="term" value="F:metal ion binding"/>
    <property type="evidence" value="ECO:0007669"/>
    <property type="project" value="UniProtKB-KW"/>
</dbReference>
<dbReference type="SUPFAM" id="SSF51430">
    <property type="entry name" value="NAD(P)-linked oxidoreductase"/>
    <property type="match status" value="1"/>
</dbReference>
<evidence type="ECO:0000259" key="3">
    <source>
        <dbReference type="PROSITE" id="PS50846"/>
    </source>
</evidence>
<dbReference type="InterPro" id="IPR036163">
    <property type="entry name" value="HMA_dom_sf"/>
</dbReference>
<dbReference type="Gene3D" id="3.30.70.100">
    <property type="match status" value="1"/>
</dbReference>
<dbReference type="InterPro" id="IPR023210">
    <property type="entry name" value="NADP_OxRdtase_dom"/>
</dbReference>
<dbReference type="SUPFAM" id="SSF55008">
    <property type="entry name" value="HMA, heavy metal-associated domain"/>
    <property type="match status" value="1"/>
</dbReference>
<keyword evidence="1" id="KW-0479">Metal-binding</keyword>
<dbReference type="PROSITE" id="PS01047">
    <property type="entry name" value="HMA_1"/>
    <property type="match status" value="1"/>
</dbReference>
<feature type="region of interest" description="Disordered" evidence="2">
    <location>
        <begin position="42"/>
        <end position="64"/>
    </location>
</feature>
<evidence type="ECO:0000256" key="2">
    <source>
        <dbReference type="SAM" id="MobiDB-lite"/>
    </source>
</evidence>
<dbReference type="Pfam" id="PF00403">
    <property type="entry name" value="HMA"/>
    <property type="match status" value="1"/>
</dbReference>
<dbReference type="InterPro" id="IPR036812">
    <property type="entry name" value="NAD(P)_OxRdtase_dom_sf"/>
</dbReference>
<dbReference type="Gene3D" id="3.20.20.100">
    <property type="entry name" value="NADP-dependent oxidoreductase domain"/>
    <property type="match status" value="1"/>
</dbReference>
<dbReference type="AlphaFoldDB" id="A0A7S0KHG8"/>